<gene>
    <name evidence="3" type="ORF">NSO95_10290</name>
</gene>
<comment type="caution">
    <text evidence="3">The sequence shown here is derived from an EMBL/GenBank/DDBJ whole genome shotgun (WGS) entry which is preliminary data.</text>
</comment>
<name>A0ABT1XRQ3_9SPHN</name>
<dbReference type="EMBL" id="JANKHH010000005">
    <property type="protein sequence ID" value="MCR2834334.1"/>
    <property type="molecule type" value="Genomic_DNA"/>
</dbReference>
<sequence>MQSAPLDNRQNQSQPLESRETDELIASNKVEGTKVYSTDGEKVGSIEHLMIGKRTGKVDYAVMSFGGFLGIGEDHHPLPWDVLTYDTDRGGYVVNIDKEKLTDAPRYPKGTEPEWSHGYNHKIYAFYGVPY</sequence>
<evidence type="ECO:0000313" key="3">
    <source>
        <dbReference type="EMBL" id="MCR2834334.1"/>
    </source>
</evidence>
<feature type="region of interest" description="Disordered" evidence="1">
    <location>
        <begin position="1"/>
        <end position="30"/>
    </location>
</feature>
<dbReference type="Pfam" id="PF05239">
    <property type="entry name" value="PRC"/>
    <property type="match status" value="1"/>
</dbReference>
<evidence type="ECO:0000259" key="2">
    <source>
        <dbReference type="Pfam" id="PF05239"/>
    </source>
</evidence>
<dbReference type="PANTHER" id="PTHR36505">
    <property type="entry name" value="BLR1072 PROTEIN"/>
    <property type="match status" value="1"/>
</dbReference>
<dbReference type="InterPro" id="IPR027275">
    <property type="entry name" value="PRC-brl_dom"/>
</dbReference>
<dbReference type="Proteomes" id="UP001206067">
    <property type="component" value="Unassembled WGS sequence"/>
</dbReference>
<organism evidence="3 4">
    <name type="scientific">Parerythrobacter lacustris</name>
    <dbReference type="NCBI Taxonomy" id="2969984"/>
    <lineage>
        <taxon>Bacteria</taxon>
        <taxon>Pseudomonadati</taxon>
        <taxon>Pseudomonadota</taxon>
        <taxon>Alphaproteobacteria</taxon>
        <taxon>Sphingomonadales</taxon>
        <taxon>Erythrobacteraceae</taxon>
        <taxon>Parerythrobacter</taxon>
    </lineage>
</organism>
<dbReference type="RefSeq" id="WP_257596137.1">
    <property type="nucleotide sequence ID" value="NZ_JANKHH010000005.1"/>
</dbReference>
<feature type="compositionally biased region" description="Polar residues" evidence="1">
    <location>
        <begin position="1"/>
        <end position="16"/>
    </location>
</feature>
<evidence type="ECO:0000256" key="1">
    <source>
        <dbReference type="SAM" id="MobiDB-lite"/>
    </source>
</evidence>
<keyword evidence="4" id="KW-1185">Reference proteome</keyword>
<dbReference type="SUPFAM" id="SSF50346">
    <property type="entry name" value="PRC-barrel domain"/>
    <property type="match status" value="1"/>
</dbReference>
<dbReference type="InterPro" id="IPR011033">
    <property type="entry name" value="PRC_barrel-like_sf"/>
</dbReference>
<dbReference type="PANTHER" id="PTHR36505:SF1">
    <property type="entry name" value="BLR1072 PROTEIN"/>
    <property type="match status" value="1"/>
</dbReference>
<evidence type="ECO:0000313" key="4">
    <source>
        <dbReference type="Proteomes" id="UP001206067"/>
    </source>
</evidence>
<accession>A0ABT1XRQ3</accession>
<reference evidence="3 4" key="1">
    <citation type="submission" date="2022-08" db="EMBL/GenBank/DDBJ databases">
        <title>Polyphasic taxonomy analysis of Qipengyuania sp.RS5-5.</title>
        <authorList>
            <person name="Xamxidin M."/>
            <person name="Wu M."/>
        </authorList>
    </citation>
    <scope>NUCLEOTIDE SEQUENCE [LARGE SCALE GENOMIC DNA]</scope>
    <source>
        <strain evidence="3 4">RS5-5</strain>
    </source>
</reference>
<dbReference type="Gene3D" id="2.30.30.240">
    <property type="entry name" value="PRC-barrel domain"/>
    <property type="match status" value="1"/>
</dbReference>
<feature type="domain" description="PRC-barrel" evidence="2">
    <location>
        <begin position="24"/>
        <end position="100"/>
    </location>
</feature>
<protein>
    <submittedName>
        <fullName evidence="3">PRC-barrel domain-containing protein</fullName>
    </submittedName>
</protein>
<proteinExistence type="predicted"/>